<sequence length="276" mass="32065">MKKILFILFISVLIFSCSKKQKVKNVELKYVKNKELESILKNNNLEGAILIYDAKQKKYYSNNFVKAKEAYLPASTFKIPNTIIGLETGFIKNEQFIFKWNGESRAMSIWEKDLSLKEAFQSSCVPCYQELARSIGVEKMNKYLQKLSFGDMDVNSETIDSFWLLGNSKITPFQQIDFLTRLYNNKLPVSKSTSEIVKNILKIDVFKKYILRGKTGLAINEEKDAGWFVGYVEINKSVYYFATIITPKEEMIRRDFIPLRKEISMLALKELEIIDE</sequence>
<evidence type="ECO:0000256" key="6">
    <source>
        <dbReference type="ARBA" id="ARBA00023251"/>
    </source>
</evidence>
<dbReference type="InterPro" id="IPR050515">
    <property type="entry name" value="Beta-lactam/transpept"/>
</dbReference>
<reference evidence="9 10" key="1">
    <citation type="submission" date="2021-03" db="EMBL/GenBank/DDBJ databases">
        <title>Complete genome of Polaribacter_sp.G4M1.</title>
        <authorList>
            <person name="Jeong S.W."/>
            <person name="Bae J.W."/>
        </authorList>
    </citation>
    <scope>NUCLEOTIDE SEQUENCE [LARGE SCALE GENOMIC DNA]</scope>
    <source>
        <strain evidence="9 10">G4M1</strain>
    </source>
</reference>
<dbReference type="Pfam" id="PF00905">
    <property type="entry name" value="Transpeptidase"/>
    <property type="match status" value="1"/>
</dbReference>
<dbReference type="InterPro" id="IPR012338">
    <property type="entry name" value="Beta-lactam/transpept-like"/>
</dbReference>
<keyword evidence="4" id="KW-0732">Signal</keyword>
<dbReference type="Gene3D" id="3.40.710.10">
    <property type="entry name" value="DD-peptidase/beta-lactamase superfamily"/>
    <property type="match status" value="1"/>
</dbReference>
<keyword evidence="10" id="KW-1185">Reference proteome</keyword>
<dbReference type="PROSITE" id="PS00337">
    <property type="entry name" value="BETA_LACTAMASE_D"/>
    <property type="match status" value="1"/>
</dbReference>
<evidence type="ECO:0000256" key="5">
    <source>
        <dbReference type="ARBA" id="ARBA00022801"/>
    </source>
</evidence>
<dbReference type="PANTHER" id="PTHR30627:SF6">
    <property type="entry name" value="BETA-LACTAMASE YBXI-RELATED"/>
    <property type="match status" value="1"/>
</dbReference>
<dbReference type="InterPro" id="IPR001460">
    <property type="entry name" value="PCN-bd_Tpept"/>
</dbReference>
<evidence type="ECO:0000256" key="1">
    <source>
        <dbReference type="ARBA" id="ARBA00001526"/>
    </source>
</evidence>
<gene>
    <name evidence="9" type="primary">blaOXA</name>
    <name evidence="9" type="ORF">JL193_14245</name>
</gene>
<dbReference type="NCBIfam" id="NF012161">
    <property type="entry name" value="bla_class_D_main"/>
    <property type="match status" value="1"/>
</dbReference>
<evidence type="ECO:0000256" key="2">
    <source>
        <dbReference type="ARBA" id="ARBA00007898"/>
    </source>
</evidence>
<evidence type="ECO:0000256" key="4">
    <source>
        <dbReference type="ARBA" id="ARBA00022729"/>
    </source>
</evidence>
<dbReference type="Proteomes" id="UP000663935">
    <property type="component" value="Chromosome"/>
</dbReference>
<accession>A0ABX7SSL7</accession>
<evidence type="ECO:0000313" key="9">
    <source>
        <dbReference type="EMBL" id="QTD37252.1"/>
    </source>
</evidence>
<evidence type="ECO:0000259" key="8">
    <source>
        <dbReference type="Pfam" id="PF00905"/>
    </source>
</evidence>
<protein>
    <recommendedName>
        <fullName evidence="3 7">Beta-lactamase</fullName>
        <ecNumber evidence="3 7">3.5.2.6</ecNumber>
    </recommendedName>
</protein>
<evidence type="ECO:0000256" key="3">
    <source>
        <dbReference type="ARBA" id="ARBA00012865"/>
    </source>
</evidence>
<evidence type="ECO:0000256" key="7">
    <source>
        <dbReference type="RuleBase" id="RU361140"/>
    </source>
</evidence>
<name>A0ABX7SSL7_9FLAO</name>
<evidence type="ECO:0000313" key="10">
    <source>
        <dbReference type="Proteomes" id="UP000663935"/>
    </source>
</evidence>
<dbReference type="EC" id="3.5.2.6" evidence="3 7"/>
<dbReference type="PANTHER" id="PTHR30627">
    <property type="entry name" value="PEPTIDOGLYCAN D,D-TRANSPEPTIDASE"/>
    <property type="match status" value="1"/>
</dbReference>
<dbReference type="PROSITE" id="PS51257">
    <property type="entry name" value="PROKAR_LIPOPROTEIN"/>
    <property type="match status" value="1"/>
</dbReference>
<dbReference type="EMBL" id="CP071795">
    <property type="protein sequence ID" value="QTD37252.1"/>
    <property type="molecule type" value="Genomic_DNA"/>
</dbReference>
<comment type="similarity">
    <text evidence="2 7">Belongs to the class-D beta-lactamase family.</text>
</comment>
<dbReference type="SUPFAM" id="SSF56601">
    <property type="entry name" value="beta-lactamase/transpeptidase-like"/>
    <property type="match status" value="1"/>
</dbReference>
<keyword evidence="6 7" id="KW-0046">Antibiotic resistance</keyword>
<comment type="catalytic activity">
    <reaction evidence="1 7">
        <text>a beta-lactam + H2O = a substituted beta-amino acid</text>
        <dbReference type="Rhea" id="RHEA:20401"/>
        <dbReference type="ChEBI" id="CHEBI:15377"/>
        <dbReference type="ChEBI" id="CHEBI:35627"/>
        <dbReference type="ChEBI" id="CHEBI:140347"/>
        <dbReference type="EC" id="3.5.2.6"/>
    </reaction>
</comment>
<organism evidence="9 10">
    <name type="scientific">Polaribacter batillariae</name>
    <dbReference type="NCBI Taxonomy" id="2808900"/>
    <lineage>
        <taxon>Bacteria</taxon>
        <taxon>Pseudomonadati</taxon>
        <taxon>Bacteroidota</taxon>
        <taxon>Flavobacteriia</taxon>
        <taxon>Flavobacteriales</taxon>
        <taxon>Flavobacteriaceae</taxon>
    </lineage>
</organism>
<keyword evidence="5 7" id="KW-0378">Hydrolase</keyword>
<proteinExistence type="inferred from homology"/>
<dbReference type="RefSeq" id="WP_207971424.1">
    <property type="nucleotide sequence ID" value="NZ_CP071795.1"/>
</dbReference>
<feature type="domain" description="Penicillin-binding protein transpeptidase" evidence="8">
    <location>
        <begin position="47"/>
        <end position="248"/>
    </location>
</feature>
<dbReference type="InterPro" id="IPR002137">
    <property type="entry name" value="Beta-lactam_class-D_AS"/>
</dbReference>